<dbReference type="EnsemblMetazoa" id="CapteT212857">
    <property type="protein sequence ID" value="CapteP212857"/>
    <property type="gene ID" value="CapteG212857"/>
</dbReference>
<dbReference type="HOGENOM" id="CLU_957253_0_0_1"/>
<dbReference type="AlphaFoldDB" id="R7V663"/>
<evidence type="ECO:0000313" key="1">
    <source>
        <dbReference type="EMBL" id="ELU11230.1"/>
    </source>
</evidence>
<dbReference type="PANTHER" id="PTHR33198:SF20">
    <property type="entry name" value="RETROTRANSPOSON GAG DOMAIN-CONTAINING PROTEIN"/>
    <property type="match status" value="1"/>
</dbReference>
<dbReference type="EMBL" id="AMQN01005803">
    <property type="status" value="NOT_ANNOTATED_CDS"/>
    <property type="molecule type" value="Genomic_DNA"/>
</dbReference>
<accession>R7V663</accession>
<dbReference type="EMBL" id="KB296865">
    <property type="protein sequence ID" value="ELU11230.1"/>
    <property type="molecule type" value="Genomic_DNA"/>
</dbReference>
<dbReference type="EMBL" id="AMQN01005804">
    <property type="status" value="NOT_ANNOTATED_CDS"/>
    <property type="molecule type" value="Genomic_DNA"/>
</dbReference>
<gene>
    <name evidence="1" type="ORF">CAPTEDRAFT_212857</name>
</gene>
<evidence type="ECO:0008006" key="4">
    <source>
        <dbReference type="Google" id="ProtNLM"/>
    </source>
</evidence>
<name>R7V663_CAPTE</name>
<sequence>MAEGGAVLTVTPPVIEWDGQDVPQSFKRFKRYTEIILKTPSFADKGAKDRANYILLWLGPKGVEIFDNMTLTAAQREDPTAILNAFTDYLEPKANFRLARLQLRDMLQETHEPIDSYLTKLKTQANKCNFGTEDAKNDALIDQMIKGTAHHADAAKKTWSPGIIIGVGPEPRSYTIQCSTTSRQLRRNCTLIRKRFANDSSANTPERQPAAVKPRLTPPPCAVTILVANESIRSRKKKARLLMNKGKFAMDKSRAEDGNAQINNGRAILQLDNLSRRNWEGFFGCRIKRSI</sequence>
<keyword evidence="3" id="KW-1185">Reference proteome</keyword>
<organism evidence="1">
    <name type="scientific">Capitella teleta</name>
    <name type="common">Polychaete worm</name>
    <dbReference type="NCBI Taxonomy" id="283909"/>
    <lineage>
        <taxon>Eukaryota</taxon>
        <taxon>Metazoa</taxon>
        <taxon>Spiralia</taxon>
        <taxon>Lophotrochozoa</taxon>
        <taxon>Annelida</taxon>
        <taxon>Polychaeta</taxon>
        <taxon>Sedentaria</taxon>
        <taxon>Scolecida</taxon>
        <taxon>Capitellidae</taxon>
        <taxon>Capitella</taxon>
    </lineage>
</organism>
<dbReference type="Proteomes" id="UP000014760">
    <property type="component" value="Unassembled WGS sequence"/>
</dbReference>
<reference evidence="2" key="3">
    <citation type="submission" date="2015-06" db="UniProtKB">
        <authorList>
            <consortium name="EnsemblMetazoa"/>
        </authorList>
    </citation>
    <scope>IDENTIFICATION</scope>
</reference>
<reference evidence="1 3" key="2">
    <citation type="journal article" date="2013" name="Nature">
        <title>Insights into bilaterian evolution from three spiralian genomes.</title>
        <authorList>
            <person name="Simakov O."/>
            <person name="Marletaz F."/>
            <person name="Cho S.J."/>
            <person name="Edsinger-Gonzales E."/>
            <person name="Havlak P."/>
            <person name="Hellsten U."/>
            <person name="Kuo D.H."/>
            <person name="Larsson T."/>
            <person name="Lv J."/>
            <person name="Arendt D."/>
            <person name="Savage R."/>
            <person name="Osoegawa K."/>
            <person name="de Jong P."/>
            <person name="Grimwood J."/>
            <person name="Chapman J.A."/>
            <person name="Shapiro H."/>
            <person name="Aerts A."/>
            <person name="Otillar R.P."/>
            <person name="Terry A.Y."/>
            <person name="Boore J.L."/>
            <person name="Grigoriev I.V."/>
            <person name="Lindberg D.R."/>
            <person name="Seaver E.C."/>
            <person name="Weisblat D.A."/>
            <person name="Putnam N.H."/>
            <person name="Rokhsar D.S."/>
        </authorList>
    </citation>
    <scope>NUCLEOTIDE SEQUENCE</scope>
    <source>
        <strain evidence="1 3">I ESC-2004</strain>
    </source>
</reference>
<proteinExistence type="predicted"/>
<evidence type="ECO:0000313" key="3">
    <source>
        <dbReference type="Proteomes" id="UP000014760"/>
    </source>
</evidence>
<protein>
    <recommendedName>
        <fullName evidence="4">Retrotransposon gag domain-containing protein</fullName>
    </recommendedName>
</protein>
<dbReference type="PANTHER" id="PTHR33198">
    <property type="entry name" value="ANK_REP_REGION DOMAIN-CONTAINING PROTEIN-RELATED"/>
    <property type="match status" value="1"/>
</dbReference>
<evidence type="ECO:0000313" key="2">
    <source>
        <dbReference type="EnsemblMetazoa" id="CapteP212857"/>
    </source>
</evidence>
<dbReference type="OrthoDB" id="10063781at2759"/>
<reference evidence="3" key="1">
    <citation type="submission" date="2012-12" db="EMBL/GenBank/DDBJ databases">
        <authorList>
            <person name="Hellsten U."/>
            <person name="Grimwood J."/>
            <person name="Chapman J.A."/>
            <person name="Shapiro H."/>
            <person name="Aerts A."/>
            <person name="Otillar R.P."/>
            <person name="Terry A.Y."/>
            <person name="Boore J.L."/>
            <person name="Simakov O."/>
            <person name="Marletaz F."/>
            <person name="Cho S.-J."/>
            <person name="Edsinger-Gonzales E."/>
            <person name="Havlak P."/>
            <person name="Kuo D.-H."/>
            <person name="Larsson T."/>
            <person name="Lv J."/>
            <person name="Arendt D."/>
            <person name="Savage R."/>
            <person name="Osoegawa K."/>
            <person name="de Jong P."/>
            <person name="Lindberg D.R."/>
            <person name="Seaver E.C."/>
            <person name="Weisblat D.A."/>
            <person name="Putnam N.H."/>
            <person name="Grigoriev I.V."/>
            <person name="Rokhsar D.S."/>
        </authorList>
    </citation>
    <scope>NUCLEOTIDE SEQUENCE</scope>
    <source>
        <strain evidence="3">I ESC-2004</strain>
    </source>
</reference>